<name>A0A377GE39_9GAMM</name>
<dbReference type="GO" id="GO:0007165">
    <property type="term" value="P:signal transduction"/>
    <property type="evidence" value="ECO:0007669"/>
    <property type="project" value="InterPro"/>
</dbReference>
<evidence type="ECO:0000313" key="3">
    <source>
        <dbReference type="Proteomes" id="UP000254554"/>
    </source>
</evidence>
<feature type="domain" description="CheW-like" evidence="1">
    <location>
        <begin position="11"/>
        <end position="150"/>
    </location>
</feature>
<organism evidence="2 3">
    <name type="scientific">Fluoribacter dumoffii</name>
    <dbReference type="NCBI Taxonomy" id="463"/>
    <lineage>
        <taxon>Bacteria</taxon>
        <taxon>Pseudomonadati</taxon>
        <taxon>Pseudomonadota</taxon>
        <taxon>Gammaproteobacteria</taxon>
        <taxon>Legionellales</taxon>
        <taxon>Legionellaceae</taxon>
        <taxon>Fluoribacter</taxon>
    </lineage>
</organism>
<dbReference type="InterPro" id="IPR039315">
    <property type="entry name" value="CheW"/>
</dbReference>
<dbReference type="PROSITE" id="PS50851">
    <property type="entry name" value="CHEW"/>
    <property type="match status" value="1"/>
</dbReference>
<dbReference type="CDD" id="cd00588">
    <property type="entry name" value="CheW_like"/>
    <property type="match status" value="1"/>
</dbReference>
<dbReference type="InterPro" id="IPR002545">
    <property type="entry name" value="CheW-lke_dom"/>
</dbReference>
<dbReference type="PANTHER" id="PTHR22617:SF23">
    <property type="entry name" value="CHEMOTAXIS PROTEIN CHEW"/>
    <property type="match status" value="1"/>
</dbReference>
<dbReference type="Proteomes" id="UP000254554">
    <property type="component" value="Unassembled WGS sequence"/>
</dbReference>
<gene>
    <name evidence="2" type="primary">cheW</name>
    <name evidence="2" type="ORF">NCTC11370_03177</name>
</gene>
<dbReference type="GO" id="GO:0005829">
    <property type="term" value="C:cytosol"/>
    <property type="evidence" value="ECO:0007669"/>
    <property type="project" value="TreeGrafter"/>
</dbReference>
<dbReference type="AlphaFoldDB" id="A0A377GE39"/>
<dbReference type="EMBL" id="UGGT01000001">
    <property type="protein sequence ID" value="STO23073.1"/>
    <property type="molecule type" value="Genomic_DNA"/>
</dbReference>
<dbReference type="PANTHER" id="PTHR22617">
    <property type="entry name" value="CHEMOTAXIS SENSOR HISTIDINE KINASE-RELATED"/>
    <property type="match status" value="1"/>
</dbReference>
<dbReference type="SMART" id="SM00260">
    <property type="entry name" value="CheW"/>
    <property type="match status" value="1"/>
</dbReference>
<dbReference type="Pfam" id="PF01584">
    <property type="entry name" value="CheW"/>
    <property type="match status" value="1"/>
</dbReference>
<accession>A0A377GE39</accession>
<protein>
    <submittedName>
        <fullName evidence="2">Chemotaxis protein CheW</fullName>
    </submittedName>
</protein>
<reference evidence="2 3" key="1">
    <citation type="submission" date="2018-06" db="EMBL/GenBank/DDBJ databases">
        <authorList>
            <consortium name="Pathogen Informatics"/>
            <person name="Doyle S."/>
        </authorList>
    </citation>
    <scope>NUCLEOTIDE SEQUENCE [LARGE SCALE GENOMIC DNA]</scope>
    <source>
        <strain evidence="2 3">NCTC11370</strain>
    </source>
</reference>
<keyword evidence="3" id="KW-1185">Reference proteome</keyword>
<dbReference type="InterPro" id="IPR036061">
    <property type="entry name" value="CheW-like_dom_sf"/>
</dbReference>
<sequence length="158" mass="17706">MVKEYKVPQKNLTVLHFLLQDVQVCMDLAYLEKILPLPLLETVPACPVYFVGLMNLKNKCIPVLDLAICTGLLREEIYPLNIPILLCSNGIHQVGLIVDKVLGLNTVDEKHIEVHEEFTSSNSPFYGAVTLETGVSLLLDINWVFALNLAQPVEYSQE</sequence>
<dbReference type="GO" id="GO:0006935">
    <property type="term" value="P:chemotaxis"/>
    <property type="evidence" value="ECO:0007669"/>
    <property type="project" value="InterPro"/>
</dbReference>
<proteinExistence type="predicted"/>
<dbReference type="SUPFAM" id="SSF50341">
    <property type="entry name" value="CheW-like"/>
    <property type="match status" value="1"/>
</dbReference>
<dbReference type="STRING" id="1094715.GCA_000236165_03163"/>
<dbReference type="Gene3D" id="2.40.50.180">
    <property type="entry name" value="CheA-289, Domain 4"/>
    <property type="match status" value="1"/>
</dbReference>
<dbReference type="Gene3D" id="2.30.30.40">
    <property type="entry name" value="SH3 Domains"/>
    <property type="match status" value="1"/>
</dbReference>
<evidence type="ECO:0000259" key="1">
    <source>
        <dbReference type="PROSITE" id="PS50851"/>
    </source>
</evidence>
<evidence type="ECO:0000313" key="2">
    <source>
        <dbReference type="EMBL" id="STO23073.1"/>
    </source>
</evidence>